<feature type="transmembrane region" description="Helical" evidence="8">
    <location>
        <begin position="367"/>
        <end position="393"/>
    </location>
</feature>
<organism evidence="9 10">
    <name type="scientific">Thermoanaerobacter mathranii subsp. mathranii (strain DSM 11426 / CCUG 53645 / CIP 108742 / A3)</name>
    <dbReference type="NCBI Taxonomy" id="583358"/>
    <lineage>
        <taxon>Bacteria</taxon>
        <taxon>Bacillati</taxon>
        <taxon>Bacillota</taxon>
        <taxon>Clostridia</taxon>
        <taxon>Thermoanaerobacterales</taxon>
        <taxon>Thermoanaerobacteraceae</taxon>
        <taxon>Thermoanaerobacter</taxon>
    </lineage>
</organism>
<feature type="transmembrane region" description="Helical" evidence="8">
    <location>
        <begin position="480"/>
        <end position="498"/>
    </location>
</feature>
<feature type="transmembrane region" description="Helical" evidence="8">
    <location>
        <begin position="405"/>
        <end position="427"/>
    </location>
</feature>
<evidence type="ECO:0000256" key="8">
    <source>
        <dbReference type="SAM" id="Phobius"/>
    </source>
</evidence>
<dbReference type="RefSeq" id="WP_013151033.1">
    <property type="nucleotide sequence ID" value="NC_014209.1"/>
</dbReference>
<reference evidence="9 10" key="1">
    <citation type="submission" date="2010-05" db="EMBL/GenBank/DDBJ databases">
        <title>Complete sequence of Thermoanaerobacter mathranii subsp. mathranii mathranii str. A3.</title>
        <authorList>
            <consortium name="US DOE Joint Genome Institute"/>
            <person name="Lucas S."/>
            <person name="Copeland A."/>
            <person name="Lapidus A."/>
            <person name="Cheng J.-F."/>
            <person name="Bruce D."/>
            <person name="Goodwin L."/>
            <person name="Pitluck S."/>
            <person name="Held B."/>
            <person name="Detter J.C."/>
            <person name="Han C."/>
            <person name="Tapia R."/>
            <person name="Land M."/>
            <person name="Hauser L."/>
            <person name="Kyrpides N."/>
            <person name="Mikhailova N."/>
            <person name="Zhou J."/>
            <person name="Hemme C."/>
            <person name="Woyke T."/>
        </authorList>
    </citation>
    <scope>NUCLEOTIDE SEQUENCE [LARGE SCALE GENOMIC DNA]</scope>
    <source>
        <strain evidence="9 10">A3</strain>
    </source>
</reference>
<feature type="transmembrane region" description="Helical" evidence="8">
    <location>
        <begin position="554"/>
        <end position="573"/>
    </location>
</feature>
<proteinExistence type="inferred from homology"/>
<evidence type="ECO:0000256" key="1">
    <source>
        <dbReference type="ARBA" id="ARBA00004141"/>
    </source>
</evidence>
<evidence type="ECO:0000256" key="7">
    <source>
        <dbReference type="ARBA" id="ARBA00023136"/>
    </source>
</evidence>
<dbReference type="Pfam" id="PF01496">
    <property type="entry name" value="V_ATPase_I"/>
    <property type="match status" value="2"/>
</dbReference>
<gene>
    <name evidence="9" type="ordered locus">Tmath_2248</name>
</gene>
<dbReference type="Proteomes" id="UP000002064">
    <property type="component" value="Chromosome"/>
</dbReference>
<evidence type="ECO:0000256" key="5">
    <source>
        <dbReference type="ARBA" id="ARBA00022989"/>
    </source>
</evidence>
<evidence type="ECO:0000256" key="3">
    <source>
        <dbReference type="ARBA" id="ARBA00022448"/>
    </source>
</evidence>
<comment type="similarity">
    <text evidence="2">Belongs to the V-ATPase 116 kDa subunit family.</text>
</comment>
<evidence type="ECO:0000256" key="6">
    <source>
        <dbReference type="ARBA" id="ARBA00023065"/>
    </source>
</evidence>
<name>A0ABN3Z8G1_THEM3</name>
<evidence type="ECO:0000256" key="2">
    <source>
        <dbReference type="ARBA" id="ARBA00009904"/>
    </source>
</evidence>
<accession>A0ABN3Z8G1</accession>
<keyword evidence="4 8" id="KW-0812">Transmembrane</keyword>
<sequence>MAIVKMKKMYLFGLNEERDKIVGALQKLGVAEIADLREKDIDIDITEHQFSEQVNSELSKIELKLTRLKFAIDFLKPYGKKLNPLIYGRPKVSMKKLQELLNRESEVFNVIDSLSDLDQKISRLKSEESRIKNKVELMKPWERLDIPVEELGNAGSVEVRAVVIPKKNFKSFRDKMAEKELPVDIIPVGEGREEEFLLIVYHISVKSDIQELFKEFSVNTEEFEGFTGTPLKIIAGLQERLKNIETERQEIKTEISRLANWLLDIEALYDYWFVEKKKKENFMKMAGTEKVFLMKAWVPEPSVGAVKEAITSVTSAAYIVFTEPSEDDDIPVVLSNPRLVQPFEIITELYSLPNPREIDPNVFMAPFYFVFFGMMVSDAAYGLVLSLLSGLALWKLKLKGMGKKLAELLFLGGISTFIWGMIFGSWFGDLIKVKPLWLNPLDNPLAVLFLSFAFGLIQIYTGIILSAYKNIKKGRVADAFMDQGLWLVLLTGLVMMAFPNLAGIAKYVTAAGAIGLVLTQGRSQKNILKKFMSGLLSLYNVTSYLSDVLSYSRLLALGLATGVIATVINTMARMLGVNIFGYIAMLLVLIGGHLFNVAVNALGAYVHSSRLQYIEFFGKFYEGGGKPFQPLRIDTKYVDLEDIGRVNLKNQTFEGGV</sequence>
<dbReference type="PANTHER" id="PTHR11629:SF63">
    <property type="entry name" value="V-TYPE PROTON ATPASE SUBUNIT A"/>
    <property type="match status" value="1"/>
</dbReference>
<keyword evidence="3" id="KW-0813">Transport</keyword>
<comment type="subcellular location">
    <subcellularLocation>
        <location evidence="1">Membrane</location>
        <topology evidence="1">Multi-pass membrane protein</topology>
    </subcellularLocation>
</comment>
<evidence type="ECO:0000256" key="4">
    <source>
        <dbReference type="ARBA" id="ARBA00022692"/>
    </source>
</evidence>
<protein>
    <submittedName>
        <fullName evidence="9">V-type ATPase 116 kDa subunit</fullName>
    </submittedName>
</protein>
<dbReference type="EMBL" id="CP002032">
    <property type="protein sequence ID" value="ADH61914.1"/>
    <property type="molecule type" value="Genomic_DNA"/>
</dbReference>
<evidence type="ECO:0000313" key="10">
    <source>
        <dbReference type="Proteomes" id="UP000002064"/>
    </source>
</evidence>
<keyword evidence="7 8" id="KW-0472">Membrane</keyword>
<keyword evidence="6" id="KW-0406">Ion transport</keyword>
<keyword evidence="5 8" id="KW-1133">Transmembrane helix</keyword>
<feature type="transmembrane region" description="Helical" evidence="8">
    <location>
        <begin position="447"/>
        <end position="468"/>
    </location>
</feature>
<dbReference type="PANTHER" id="PTHR11629">
    <property type="entry name" value="VACUOLAR PROTON ATPASES"/>
    <property type="match status" value="1"/>
</dbReference>
<dbReference type="InterPro" id="IPR002490">
    <property type="entry name" value="V-ATPase_116kDa_su"/>
</dbReference>
<feature type="transmembrane region" description="Helical" evidence="8">
    <location>
        <begin position="579"/>
        <end position="606"/>
    </location>
</feature>
<keyword evidence="10" id="KW-1185">Reference proteome</keyword>
<evidence type="ECO:0000313" key="9">
    <source>
        <dbReference type="EMBL" id="ADH61914.1"/>
    </source>
</evidence>